<accession>A0ABR2DLD2</accession>
<evidence type="ECO:0000313" key="10">
    <source>
        <dbReference type="EMBL" id="KAK8542234.1"/>
    </source>
</evidence>
<dbReference type="Proteomes" id="UP001472677">
    <property type="component" value="Unassembled WGS sequence"/>
</dbReference>
<evidence type="ECO:0000313" key="11">
    <source>
        <dbReference type="Proteomes" id="UP001472677"/>
    </source>
</evidence>
<dbReference type="PANTHER" id="PTHR45801:SF119">
    <property type="entry name" value="ZINC FINGER PROTEIN 10-LIKE"/>
    <property type="match status" value="1"/>
</dbReference>
<evidence type="ECO:0000259" key="9">
    <source>
        <dbReference type="PROSITE" id="PS50157"/>
    </source>
</evidence>
<comment type="subcellular location">
    <subcellularLocation>
        <location evidence="1">Nucleus</location>
    </subcellularLocation>
</comment>
<dbReference type="SUPFAM" id="SSF57667">
    <property type="entry name" value="beta-beta-alpha zinc fingers"/>
    <property type="match status" value="1"/>
</dbReference>
<keyword evidence="5" id="KW-0805">Transcription regulation</keyword>
<keyword evidence="3 8" id="KW-0863">Zinc-finger</keyword>
<evidence type="ECO:0000256" key="7">
    <source>
        <dbReference type="ARBA" id="ARBA00023242"/>
    </source>
</evidence>
<dbReference type="Pfam" id="PF13912">
    <property type="entry name" value="zf-C2H2_6"/>
    <property type="match status" value="1"/>
</dbReference>
<dbReference type="InterPro" id="IPR013087">
    <property type="entry name" value="Znf_C2H2_type"/>
</dbReference>
<evidence type="ECO:0000256" key="2">
    <source>
        <dbReference type="ARBA" id="ARBA00022723"/>
    </source>
</evidence>
<dbReference type="PROSITE" id="PS50157">
    <property type="entry name" value="ZINC_FINGER_C2H2_2"/>
    <property type="match status" value="1"/>
</dbReference>
<protein>
    <recommendedName>
        <fullName evidence="9">C2H2-type domain-containing protein</fullName>
    </recommendedName>
</protein>
<dbReference type="Gene3D" id="3.30.160.60">
    <property type="entry name" value="Classic Zinc Finger"/>
    <property type="match status" value="1"/>
</dbReference>
<dbReference type="SMART" id="SM00355">
    <property type="entry name" value="ZnF_C2H2"/>
    <property type="match status" value="1"/>
</dbReference>
<dbReference type="PROSITE" id="PS00028">
    <property type="entry name" value="ZINC_FINGER_C2H2_1"/>
    <property type="match status" value="1"/>
</dbReference>
<evidence type="ECO:0000256" key="5">
    <source>
        <dbReference type="ARBA" id="ARBA00023015"/>
    </source>
</evidence>
<evidence type="ECO:0000256" key="6">
    <source>
        <dbReference type="ARBA" id="ARBA00023163"/>
    </source>
</evidence>
<evidence type="ECO:0000256" key="8">
    <source>
        <dbReference type="PROSITE-ProRule" id="PRU00042"/>
    </source>
</evidence>
<organism evidence="10 11">
    <name type="scientific">Hibiscus sabdariffa</name>
    <name type="common">roselle</name>
    <dbReference type="NCBI Taxonomy" id="183260"/>
    <lineage>
        <taxon>Eukaryota</taxon>
        <taxon>Viridiplantae</taxon>
        <taxon>Streptophyta</taxon>
        <taxon>Embryophyta</taxon>
        <taxon>Tracheophyta</taxon>
        <taxon>Spermatophyta</taxon>
        <taxon>Magnoliopsida</taxon>
        <taxon>eudicotyledons</taxon>
        <taxon>Gunneridae</taxon>
        <taxon>Pentapetalae</taxon>
        <taxon>rosids</taxon>
        <taxon>malvids</taxon>
        <taxon>Malvales</taxon>
        <taxon>Malvaceae</taxon>
        <taxon>Malvoideae</taxon>
        <taxon>Hibiscus</taxon>
    </lineage>
</organism>
<dbReference type="EMBL" id="JBBPBM010000024">
    <property type="protein sequence ID" value="KAK8542234.1"/>
    <property type="molecule type" value="Genomic_DNA"/>
</dbReference>
<evidence type="ECO:0000256" key="4">
    <source>
        <dbReference type="ARBA" id="ARBA00022833"/>
    </source>
</evidence>
<evidence type="ECO:0000256" key="1">
    <source>
        <dbReference type="ARBA" id="ARBA00004123"/>
    </source>
</evidence>
<name>A0ABR2DLD2_9ROSI</name>
<dbReference type="InterPro" id="IPR052426">
    <property type="entry name" value="Plant_dev_regulator"/>
</dbReference>
<feature type="domain" description="C2H2-type" evidence="9">
    <location>
        <begin position="33"/>
        <end position="60"/>
    </location>
</feature>
<dbReference type="PANTHER" id="PTHR45801">
    <property type="entry name" value="OS07G0101800 PROTEIN"/>
    <property type="match status" value="1"/>
</dbReference>
<keyword evidence="11" id="KW-1185">Reference proteome</keyword>
<proteinExistence type="predicted"/>
<keyword evidence="2" id="KW-0479">Metal-binding</keyword>
<reference evidence="10 11" key="1">
    <citation type="journal article" date="2024" name="G3 (Bethesda)">
        <title>Genome assembly of Hibiscus sabdariffa L. provides insights into metabolisms of medicinal natural products.</title>
        <authorList>
            <person name="Kim T."/>
        </authorList>
    </citation>
    <scope>NUCLEOTIDE SEQUENCE [LARGE SCALE GENOMIC DNA]</scope>
    <source>
        <strain evidence="10">TK-2024</strain>
        <tissue evidence="10">Old leaves</tissue>
    </source>
</reference>
<keyword evidence="4" id="KW-0862">Zinc</keyword>
<keyword evidence="6" id="KW-0804">Transcription</keyword>
<comment type="caution">
    <text evidence="10">The sequence shown here is derived from an EMBL/GenBank/DDBJ whole genome shotgun (WGS) entry which is preliminary data.</text>
</comment>
<gene>
    <name evidence="10" type="ORF">V6N12_014835</name>
</gene>
<keyword evidence="7" id="KW-0539">Nucleus</keyword>
<dbReference type="InterPro" id="IPR036236">
    <property type="entry name" value="Znf_C2H2_sf"/>
</dbReference>
<sequence>MSSLRESWEEKAFAEDAGGGGSLRGCVWPPTSYTCSFCSREFRSAQALGGHMNVHRRDRAKLKQSHTPIPLKSSDLNFPHRPDGFDHNFSALSDTYSIVRGEHQGPLFRSDSTAKATLSISSCYGRDEAIHYKRRKVAVSALPFLVLGDLDLELRL</sequence>
<evidence type="ECO:0000256" key="3">
    <source>
        <dbReference type="ARBA" id="ARBA00022771"/>
    </source>
</evidence>